<name>A0A0G4IXQ0_PLABS</name>
<gene>
    <name evidence="1" type="ORF">PBRA_007570</name>
</gene>
<accession>A0A0G4IXQ0</accession>
<dbReference type="EMBL" id="CDSF01000094">
    <property type="protein sequence ID" value="CEO99836.1"/>
    <property type="molecule type" value="Genomic_DNA"/>
</dbReference>
<dbReference type="AlphaFoldDB" id="A0A0G4IXQ0"/>
<keyword evidence="2" id="KW-1185">Reference proteome</keyword>
<dbReference type="Proteomes" id="UP000039324">
    <property type="component" value="Unassembled WGS sequence"/>
</dbReference>
<reference evidence="1 2" key="1">
    <citation type="submission" date="2015-02" db="EMBL/GenBank/DDBJ databases">
        <authorList>
            <person name="Chooi Y.-H."/>
        </authorList>
    </citation>
    <scope>NUCLEOTIDE SEQUENCE [LARGE SCALE GENOMIC DNA]</scope>
    <source>
        <strain evidence="1">E3</strain>
    </source>
</reference>
<organism evidence="1 2">
    <name type="scientific">Plasmodiophora brassicae</name>
    <name type="common">Clubroot disease agent</name>
    <dbReference type="NCBI Taxonomy" id="37360"/>
    <lineage>
        <taxon>Eukaryota</taxon>
        <taxon>Sar</taxon>
        <taxon>Rhizaria</taxon>
        <taxon>Endomyxa</taxon>
        <taxon>Phytomyxea</taxon>
        <taxon>Plasmodiophorida</taxon>
        <taxon>Plasmodiophoridae</taxon>
        <taxon>Plasmodiophora</taxon>
    </lineage>
</organism>
<protein>
    <submittedName>
        <fullName evidence="1">Uncharacterized protein</fullName>
    </submittedName>
</protein>
<sequence>MPEADDGNAGPISSRCASFVRRCRPALAMEVTDADDGDLAANFANAAVVDALHDLSLEFVDLATDLLLALPKRAAQPDEHSAQPSAKAGPSCSDDGAFLTNLFDVLHSAVSLDRWIREQSNLLCQGAAIVDRHNPRKHERNHVSDITVIGCRHKVEADALWFLTSPFPMFSAFARGMDYNPKITGAREQLLDALDACFRLFEHQTEIHNIEAMAGCLYLLECCDPGDNVIRRCCRPETLRFLFENSDDYLISFLRNSVEPLCQLGFMSESRGILREAVQGVQQRRREYVLSFGVPNPDDLIDPCLTIACDLVLPSWKTFAIIEEADLSGGLLVVAPPFLLELFDRPGKCKRQRVFVAGLLHLPLVVGPIPRAVPAFPDPSATRITSDLTDDDVDSIADAFAEASACALLPTTLVDILLVVFDNEAGLTSALSRGYPQQFAGLYVLPVAFRSRSASSKFPLPAIARHRSNWNETLSPGFMMAAPDVSPVVLCTGVYVQLTNGHRLMVGATHGFFRPERQTISLSCFRDSMSSQQDRLNGTPVYHRDKRELIGRLAYVVDDITRVRSLEDCDDMNRFDYCFIDLVPGVRQRYNNTVQGTRLRRFLPLTSRKIRPPTLPLRSDYVTPFRLYVHSEVMANVGLKCPVPYFVRYEFARRRGRTRSLVLSLPGFDRPMDGWCNSPLFDVDGNVYGKFREIMDSPGLFAVAEAPPVLDGAHII</sequence>
<proteinExistence type="predicted"/>
<evidence type="ECO:0000313" key="2">
    <source>
        <dbReference type="Proteomes" id="UP000039324"/>
    </source>
</evidence>
<evidence type="ECO:0000313" key="1">
    <source>
        <dbReference type="EMBL" id="CEO99836.1"/>
    </source>
</evidence>